<dbReference type="AlphaFoldDB" id="A0A5C5VAK1"/>
<organism evidence="1 2">
    <name type="scientific">Posidoniimonas corsicana</name>
    <dbReference type="NCBI Taxonomy" id="1938618"/>
    <lineage>
        <taxon>Bacteria</taxon>
        <taxon>Pseudomonadati</taxon>
        <taxon>Planctomycetota</taxon>
        <taxon>Planctomycetia</taxon>
        <taxon>Pirellulales</taxon>
        <taxon>Lacipirellulaceae</taxon>
        <taxon>Posidoniimonas</taxon>
    </lineage>
</organism>
<dbReference type="Proteomes" id="UP000316714">
    <property type="component" value="Unassembled WGS sequence"/>
</dbReference>
<name>A0A5C5VAK1_9BACT</name>
<accession>A0A5C5VAK1</accession>
<dbReference type="EMBL" id="SIHJ01000001">
    <property type="protein sequence ID" value="TWT35578.1"/>
    <property type="molecule type" value="Genomic_DNA"/>
</dbReference>
<proteinExistence type="predicted"/>
<dbReference type="OrthoDB" id="296115at2"/>
<keyword evidence="2" id="KW-1185">Reference proteome</keyword>
<protein>
    <submittedName>
        <fullName evidence="1">Uncharacterized protein</fullName>
    </submittedName>
</protein>
<evidence type="ECO:0000313" key="1">
    <source>
        <dbReference type="EMBL" id="TWT35578.1"/>
    </source>
</evidence>
<sequence>METPFHSTPVIRTDPAPLPEGVTRCSHTTPDVTLDTCHAVRITLRTLDGSRQFSLIAWRGRPTQMRPIDKPRITALRLGDWVRWRRGVYEVAGVEVWR</sequence>
<reference evidence="1 2" key="1">
    <citation type="submission" date="2019-02" db="EMBL/GenBank/DDBJ databases">
        <title>Deep-cultivation of Planctomycetes and their phenomic and genomic characterization uncovers novel biology.</title>
        <authorList>
            <person name="Wiegand S."/>
            <person name="Jogler M."/>
            <person name="Boedeker C."/>
            <person name="Pinto D."/>
            <person name="Vollmers J."/>
            <person name="Rivas-Marin E."/>
            <person name="Kohn T."/>
            <person name="Peeters S.H."/>
            <person name="Heuer A."/>
            <person name="Rast P."/>
            <person name="Oberbeckmann S."/>
            <person name="Bunk B."/>
            <person name="Jeske O."/>
            <person name="Meyerdierks A."/>
            <person name="Storesund J.E."/>
            <person name="Kallscheuer N."/>
            <person name="Luecker S."/>
            <person name="Lage O.M."/>
            <person name="Pohl T."/>
            <person name="Merkel B.J."/>
            <person name="Hornburger P."/>
            <person name="Mueller R.-W."/>
            <person name="Bruemmer F."/>
            <person name="Labrenz M."/>
            <person name="Spormann A.M."/>
            <person name="Op Den Camp H."/>
            <person name="Overmann J."/>
            <person name="Amann R."/>
            <person name="Jetten M.S.M."/>
            <person name="Mascher T."/>
            <person name="Medema M.H."/>
            <person name="Devos D.P."/>
            <person name="Kaster A.-K."/>
            <person name="Ovreas L."/>
            <person name="Rohde M."/>
            <person name="Galperin M.Y."/>
            <person name="Jogler C."/>
        </authorList>
    </citation>
    <scope>NUCLEOTIDE SEQUENCE [LARGE SCALE GENOMIC DNA]</scope>
    <source>
        <strain evidence="1 2">KOR34</strain>
    </source>
</reference>
<gene>
    <name evidence="1" type="ORF">KOR34_04710</name>
</gene>
<comment type="caution">
    <text evidence="1">The sequence shown here is derived from an EMBL/GenBank/DDBJ whole genome shotgun (WGS) entry which is preliminary data.</text>
</comment>
<evidence type="ECO:0000313" key="2">
    <source>
        <dbReference type="Proteomes" id="UP000316714"/>
    </source>
</evidence>
<dbReference type="RefSeq" id="WP_146561862.1">
    <property type="nucleotide sequence ID" value="NZ_SIHJ01000001.1"/>
</dbReference>